<dbReference type="CDD" id="cd05387">
    <property type="entry name" value="BY-kinase"/>
    <property type="match status" value="1"/>
</dbReference>
<proteinExistence type="inferred from homology"/>
<sequence>MNDPQIFQAPEPRGSRSWIDSYLPQNQMVHHQPRQKLIDMAAVRGVIFRQRWLIAGIIIAAVVTGLIVTLLATPMYEARSTVRVEPYASYIVEGQNVDQGIAPSQVFQQLNTYVGIITSRNLANVVAEQKNLGERTDFLGPNIDESRPENMSDAQWLDAKQKMAAAKLHRSVSSEFPTNNWIITIVYRSEDPQIAAEMANAYSDAFVASDTKDTIAENEYAKEYLREQIQLVRGRLEEAEQAANGYARRSGIIVQTGQDEFGASGQTLTSSNLASINTRVAAATADRIAAEQRWRSVQSVPASQLPEVQSNQALQTLISDRTLKETELTDLRQRYNDEFPQIGNVRAQIETLNRQINRSSSDIKASVRNEYIVARNRENALRQELSDLTGATLAEQDRQVEYSVLEREAGALRLQLQALLARFNQVSTATDIQSGTINPLDTAIAPGSPYSPNLLRNMLMSIVFGIAFAGALAVLRELLDDRVRSLDDVEERLGLPLLGHTPFVEDEDIGTEGRNRFGSLMESYASIRSTIDFALPRDRNVIQLTSSEASEGKSTTAIILAELFASLGRKTLLIDADMRRPSLAGLIDVKDPEYGFVEVLLGHTDLESAVIKGVHENLEILPIRELPTNPSEILSSKQLRDFIDKYREEYSLIIFDAPPVLGLADAPALAGMVDGSIFVLEANRVRFSQAKVAIRRLQSAGGNVFGTVLTKYRALEAGQSYNYNYDYYQYGKSK</sequence>
<evidence type="ECO:0000256" key="4">
    <source>
        <dbReference type="ARBA" id="ARBA00011903"/>
    </source>
</evidence>
<feature type="transmembrane region" description="Helical" evidence="17">
    <location>
        <begin position="52"/>
        <end position="76"/>
    </location>
</feature>
<comment type="similarity">
    <text evidence="3">Belongs to the etk/wzc family.</text>
</comment>
<evidence type="ECO:0000256" key="15">
    <source>
        <dbReference type="ARBA" id="ARBA00051245"/>
    </source>
</evidence>
<organism evidence="20 21">
    <name type="scientific">Erythrobacter insulae</name>
    <dbReference type="NCBI Taxonomy" id="2584124"/>
    <lineage>
        <taxon>Bacteria</taxon>
        <taxon>Pseudomonadati</taxon>
        <taxon>Pseudomonadota</taxon>
        <taxon>Alphaproteobacteria</taxon>
        <taxon>Sphingomonadales</taxon>
        <taxon>Erythrobacteraceae</taxon>
        <taxon>Erythrobacter/Porphyrobacter group</taxon>
        <taxon>Erythrobacter</taxon>
    </lineage>
</organism>
<keyword evidence="7 20" id="KW-0808">Transferase</keyword>
<evidence type="ECO:0000259" key="18">
    <source>
        <dbReference type="Pfam" id="PF02706"/>
    </source>
</evidence>
<keyword evidence="21" id="KW-1185">Reference proteome</keyword>
<keyword evidence="12 17" id="KW-1133">Transmembrane helix</keyword>
<dbReference type="Proteomes" id="UP000316343">
    <property type="component" value="Unassembled WGS sequence"/>
</dbReference>
<gene>
    <name evidence="20" type="ORF">FGU71_07175</name>
</gene>
<evidence type="ECO:0000256" key="3">
    <source>
        <dbReference type="ARBA" id="ARBA00008883"/>
    </source>
</evidence>
<dbReference type="AlphaFoldDB" id="A0A547PC03"/>
<keyword evidence="6" id="KW-0997">Cell inner membrane</keyword>
<dbReference type="InterPro" id="IPR027417">
    <property type="entry name" value="P-loop_NTPase"/>
</dbReference>
<keyword evidence="9" id="KW-0547">Nucleotide-binding</keyword>
<comment type="catalytic activity">
    <reaction evidence="15">
        <text>L-tyrosyl-[protein] + ATP = O-phospho-L-tyrosyl-[protein] + ADP + H(+)</text>
        <dbReference type="Rhea" id="RHEA:10596"/>
        <dbReference type="Rhea" id="RHEA-COMP:10136"/>
        <dbReference type="Rhea" id="RHEA-COMP:20101"/>
        <dbReference type="ChEBI" id="CHEBI:15378"/>
        <dbReference type="ChEBI" id="CHEBI:30616"/>
        <dbReference type="ChEBI" id="CHEBI:46858"/>
        <dbReference type="ChEBI" id="CHEBI:61978"/>
        <dbReference type="ChEBI" id="CHEBI:456216"/>
        <dbReference type="EC" id="2.7.10.2"/>
    </reaction>
</comment>
<dbReference type="PANTHER" id="PTHR32309:SF13">
    <property type="entry name" value="FERRIC ENTEROBACTIN TRANSPORT PROTEIN FEPE"/>
    <property type="match status" value="1"/>
</dbReference>
<accession>A0A547PC03</accession>
<dbReference type="RefSeq" id="WP_142787942.1">
    <property type="nucleotide sequence ID" value="NZ_VHJK01000001.1"/>
</dbReference>
<dbReference type="Pfam" id="PF02706">
    <property type="entry name" value="Wzz"/>
    <property type="match status" value="1"/>
</dbReference>
<evidence type="ECO:0000256" key="7">
    <source>
        <dbReference type="ARBA" id="ARBA00022679"/>
    </source>
</evidence>
<evidence type="ECO:0000313" key="20">
    <source>
        <dbReference type="EMBL" id="TRD11669.1"/>
    </source>
</evidence>
<evidence type="ECO:0000256" key="1">
    <source>
        <dbReference type="ARBA" id="ARBA00004429"/>
    </source>
</evidence>
<dbReference type="GO" id="GO:0005524">
    <property type="term" value="F:ATP binding"/>
    <property type="evidence" value="ECO:0007669"/>
    <property type="project" value="UniProtKB-KW"/>
</dbReference>
<comment type="caution">
    <text evidence="20">The sequence shown here is derived from an EMBL/GenBank/DDBJ whole genome shotgun (WGS) entry which is preliminary data.</text>
</comment>
<evidence type="ECO:0000256" key="2">
    <source>
        <dbReference type="ARBA" id="ARBA00007316"/>
    </source>
</evidence>
<dbReference type="GO" id="GO:0005886">
    <property type="term" value="C:plasma membrane"/>
    <property type="evidence" value="ECO:0007669"/>
    <property type="project" value="UniProtKB-SubCell"/>
</dbReference>
<feature type="coiled-coil region" evidence="16">
    <location>
        <begin position="222"/>
        <end position="249"/>
    </location>
</feature>
<reference evidence="20 21" key="1">
    <citation type="submission" date="2019-06" db="EMBL/GenBank/DDBJ databases">
        <title>Erythrobacter insulae sp. nov., isolated from a tidal flat.</title>
        <authorList>
            <person name="Yoon J.-H."/>
        </authorList>
    </citation>
    <scope>NUCLEOTIDE SEQUENCE [LARGE SCALE GENOMIC DNA]</scope>
    <source>
        <strain evidence="20 21">JBTF-M21</strain>
    </source>
</reference>
<evidence type="ECO:0000256" key="11">
    <source>
        <dbReference type="ARBA" id="ARBA00022840"/>
    </source>
</evidence>
<evidence type="ECO:0000256" key="14">
    <source>
        <dbReference type="ARBA" id="ARBA00023137"/>
    </source>
</evidence>
<evidence type="ECO:0000256" key="13">
    <source>
        <dbReference type="ARBA" id="ARBA00023136"/>
    </source>
</evidence>
<feature type="domain" description="Polysaccharide chain length determinant N-terminal" evidence="18">
    <location>
        <begin position="38"/>
        <end position="127"/>
    </location>
</feature>
<dbReference type="InterPro" id="IPR003856">
    <property type="entry name" value="LPS_length_determ_N"/>
</dbReference>
<evidence type="ECO:0000256" key="8">
    <source>
        <dbReference type="ARBA" id="ARBA00022692"/>
    </source>
</evidence>
<name>A0A547PC03_9SPHN</name>
<keyword evidence="14" id="KW-0829">Tyrosine-protein kinase</keyword>
<evidence type="ECO:0000256" key="12">
    <source>
        <dbReference type="ARBA" id="ARBA00022989"/>
    </source>
</evidence>
<dbReference type="OrthoDB" id="230260at2"/>
<evidence type="ECO:0000256" key="16">
    <source>
        <dbReference type="SAM" id="Coils"/>
    </source>
</evidence>
<evidence type="ECO:0000256" key="10">
    <source>
        <dbReference type="ARBA" id="ARBA00022777"/>
    </source>
</evidence>
<keyword evidence="8 17" id="KW-0812">Transmembrane</keyword>
<evidence type="ECO:0000256" key="9">
    <source>
        <dbReference type="ARBA" id="ARBA00022741"/>
    </source>
</evidence>
<dbReference type="InterPro" id="IPR005702">
    <property type="entry name" value="Wzc-like_C"/>
</dbReference>
<keyword evidence="16" id="KW-0175">Coiled coil</keyword>
<evidence type="ECO:0000313" key="21">
    <source>
        <dbReference type="Proteomes" id="UP000316343"/>
    </source>
</evidence>
<evidence type="ECO:0000256" key="6">
    <source>
        <dbReference type="ARBA" id="ARBA00022519"/>
    </source>
</evidence>
<evidence type="ECO:0000256" key="5">
    <source>
        <dbReference type="ARBA" id="ARBA00022475"/>
    </source>
</evidence>
<dbReference type="SUPFAM" id="SSF52540">
    <property type="entry name" value="P-loop containing nucleoside triphosphate hydrolases"/>
    <property type="match status" value="1"/>
</dbReference>
<dbReference type="NCBIfam" id="TIGR01007">
    <property type="entry name" value="eps_fam"/>
    <property type="match status" value="1"/>
</dbReference>
<evidence type="ECO:0000256" key="17">
    <source>
        <dbReference type="SAM" id="Phobius"/>
    </source>
</evidence>
<dbReference type="InterPro" id="IPR050445">
    <property type="entry name" value="Bact_polysacc_biosynth/exp"/>
</dbReference>
<keyword evidence="13 17" id="KW-0472">Membrane</keyword>
<dbReference type="EC" id="2.7.10.2" evidence="4"/>
<keyword evidence="5" id="KW-1003">Cell membrane</keyword>
<keyword evidence="10 20" id="KW-0418">Kinase</keyword>
<dbReference type="GO" id="GO:0004715">
    <property type="term" value="F:non-membrane spanning protein tyrosine kinase activity"/>
    <property type="evidence" value="ECO:0007669"/>
    <property type="project" value="UniProtKB-EC"/>
</dbReference>
<keyword evidence="11" id="KW-0067">ATP-binding</keyword>
<dbReference type="InterPro" id="IPR025669">
    <property type="entry name" value="AAA_dom"/>
</dbReference>
<dbReference type="Gene3D" id="3.40.50.300">
    <property type="entry name" value="P-loop containing nucleotide triphosphate hydrolases"/>
    <property type="match status" value="1"/>
</dbReference>
<dbReference type="Pfam" id="PF13614">
    <property type="entry name" value="AAA_31"/>
    <property type="match status" value="1"/>
</dbReference>
<dbReference type="EMBL" id="VHJK01000001">
    <property type="protein sequence ID" value="TRD11669.1"/>
    <property type="molecule type" value="Genomic_DNA"/>
</dbReference>
<evidence type="ECO:0000259" key="19">
    <source>
        <dbReference type="Pfam" id="PF13614"/>
    </source>
</evidence>
<protein>
    <recommendedName>
        <fullName evidence="4">non-specific protein-tyrosine kinase</fullName>
        <ecNumber evidence="4">2.7.10.2</ecNumber>
    </recommendedName>
</protein>
<comment type="similarity">
    <text evidence="2">Belongs to the CpsD/CapB family.</text>
</comment>
<feature type="domain" description="AAA" evidence="19">
    <location>
        <begin position="549"/>
        <end position="670"/>
    </location>
</feature>
<dbReference type="PANTHER" id="PTHR32309">
    <property type="entry name" value="TYROSINE-PROTEIN KINASE"/>
    <property type="match status" value="1"/>
</dbReference>
<comment type="subcellular location">
    <subcellularLocation>
        <location evidence="1">Cell inner membrane</location>
        <topology evidence="1">Multi-pass membrane protein</topology>
    </subcellularLocation>
</comment>